<proteinExistence type="inferred from homology"/>
<feature type="domain" description="YetF C-terminal" evidence="8">
    <location>
        <begin position="82"/>
        <end position="211"/>
    </location>
</feature>
<comment type="caution">
    <text evidence="10">The sequence shown here is derived from an EMBL/GenBank/DDBJ whole genome shotgun (WGS) entry which is preliminary data.</text>
</comment>
<evidence type="ECO:0000256" key="5">
    <source>
        <dbReference type="ARBA" id="ARBA00022989"/>
    </source>
</evidence>
<gene>
    <name evidence="10" type="ORF">ACFFJ8_13740</name>
</gene>
<dbReference type="Pfam" id="PF04239">
    <property type="entry name" value="DUF421"/>
    <property type="match status" value="1"/>
</dbReference>
<evidence type="ECO:0000313" key="11">
    <source>
        <dbReference type="Proteomes" id="UP001589818"/>
    </source>
</evidence>
<feature type="transmembrane region" description="Helical" evidence="7">
    <location>
        <begin position="59"/>
        <end position="81"/>
    </location>
</feature>
<evidence type="ECO:0000256" key="3">
    <source>
        <dbReference type="ARBA" id="ARBA00022475"/>
    </source>
</evidence>
<evidence type="ECO:0000256" key="4">
    <source>
        <dbReference type="ARBA" id="ARBA00022692"/>
    </source>
</evidence>
<reference evidence="10 11" key="1">
    <citation type="submission" date="2024-09" db="EMBL/GenBank/DDBJ databases">
        <authorList>
            <person name="Sun Q."/>
            <person name="Mori K."/>
        </authorList>
    </citation>
    <scope>NUCLEOTIDE SEQUENCE [LARGE SCALE GENOMIC DNA]</scope>
    <source>
        <strain evidence="10 11">CCM 4839</strain>
    </source>
</reference>
<keyword evidence="6 7" id="KW-0472">Membrane</keyword>
<dbReference type="InterPro" id="IPR048454">
    <property type="entry name" value="YetF_N"/>
</dbReference>
<feature type="domain" description="YetF-like N-terminal transmembrane" evidence="9">
    <location>
        <begin position="6"/>
        <end position="70"/>
    </location>
</feature>
<evidence type="ECO:0000259" key="8">
    <source>
        <dbReference type="Pfam" id="PF04239"/>
    </source>
</evidence>
<name>A0ABV6J968_9BACL</name>
<evidence type="ECO:0000256" key="7">
    <source>
        <dbReference type="SAM" id="Phobius"/>
    </source>
</evidence>
<dbReference type="RefSeq" id="WP_204819517.1">
    <property type="nucleotide sequence ID" value="NZ_JANHOF010000003.1"/>
</dbReference>
<dbReference type="Gene3D" id="3.30.240.20">
    <property type="entry name" value="bsu07140 like domains"/>
    <property type="match status" value="2"/>
</dbReference>
<sequence>MDHIWEIVWRSFLAFSIMMLIARIIGKPTVAQLSYHDFVAAITLGAITANLAFNLKMSGIQLIVALATFSGIAFALMVLTLKSKTMRRWFSGEPTVLMEDGKILENNMKKLRINLDMLNQELREKNIFNIEEVQYAVLELNGKLSVLRKPEYLPVVYKDLNMPSVANQSFPVELIMDGQLMEDNLRKNGIRKEWLLKEIQSKGHTIDRLNYAAISSAGKLYVDAYDDGISHAVDRE</sequence>
<keyword evidence="11" id="KW-1185">Reference proteome</keyword>
<evidence type="ECO:0000313" key="10">
    <source>
        <dbReference type="EMBL" id="MFC0392430.1"/>
    </source>
</evidence>
<keyword evidence="5 7" id="KW-1133">Transmembrane helix</keyword>
<dbReference type="PANTHER" id="PTHR34582:SF7">
    <property type="entry name" value="UPF0702 TRANSMEMBRANE PROTEIN YDFS"/>
    <property type="match status" value="1"/>
</dbReference>
<dbReference type="PANTHER" id="PTHR34582">
    <property type="entry name" value="UPF0702 TRANSMEMBRANE PROTEIN YCAP"/>
    <property type="match status" value="1"/>
</dbReference>
<evidence type="ECO:0000259" key="9">
    <source>
        <dbReference type="Pfam" id="PF20730"/>
    </source>
</evidence>
<keyword evidence="4 7" id="KW-0812">Transmembrane</keyword>
<dbReference type="EMBL" id="JBHLVF010000017">
    <property type="protein sequence ID" value="MFC0392430.1"/>
    <property type="molecule type" value="Genomic_DNA"/>
</dbReference>
<comment type="subcellular location">
    <subcellularLocation>
        <location evidence="1">Cell membrane</location>
        <topology evidence="1">Multi-pass membrane protein</topology>
    </subcellularLocation>
</comment>
<evidence type="ECO:0000256" key="6">
    <source>
        <dbReference type="ARBA" id="ARBA00023136"/>
    </source>
</evidence>
<feature type="transmembrane region" description="Helical" evidence="7">
    <location>
        <begin position="7"/>
        <end position="26"/>
    </location>
</feature>
<dbReference type="Pfam" id="PF20730">
    <property type="entry name" value="YetF_N"/>
    <property type="match status" value="1"/>
</dbReference>
<dbReference type="Proteomes" id="UP001589818">
    <property type="component" value="Unassembled WGS sequence"/>
</dbReference>
<dbReference type="InterPro" id="IPR023090">
    <property type="entry name" value="UPF0702_alpha/beta_dom_sf"/>
</dbReference>
<evidence type="ECO:0000256" key="2">
    <source>
        <dbReference type="ARBA" id="ARBA00006448"/>
    </source>
</evidence>
<keyword evidence="3" id="KW-1003">Cell membrane</keyword>
<accession>A0ABV6J968</accession>
<organism evidence="10 11">
    <name type="scientific">Paenibacillus mendelii</name>
    <dbReference type="NCBI Taxonomy" id="206163"/>
    <lineage>
        <taxon>Bacteria</taxon>
        <taxon>Bacillati</taxon>
        <taxon>Bacillota</taxon>
        <taxon>Bacilli</taxon>
        <taxon>Bacillales</taxon>
        <taxon>Paenibacillaceae</taxon>
        <taxon>Paenibacillus</taxon>
    </lineage>
</organism>
<comment type="similarity">
    <text evidence="2">Belongs to the UPF0702 family.</text>
</comment>
<evidence type="ECO:0000256" key="1">
    <source>
        <dbReference type="ARBA" id="ARBA00004651"/>
    </source>
</evidence>
<protein>
    <submittedName>
        <fullName evidence="10">DUF421 domain-containing protein</fullName>
    </submittedName>
</protein>
<dbReference type="InterPro" id="IPR007353">
    <property type="entry name" value="DUF421"/>
</dbReference>